<dbReference type="PANTHER" id="PTHR42073:SF1">
    <property type="entry name" value="MEIOTIC EXPRESSION UP-REGULATED PROTEIN 6"/>
    <property type="match status" value="1"/>
</dbReference>
<protein>
    <recommendedName>
        <fullName evidence="2">PH domain-containing protein</fullName>
    </recommendedName>
</protein>
<feature type="compositionally biased region" description="Basic and acidic residues" evidence="1">
    <location>
        <begin position="563"/>
        <end position="578"/>
    </location>
</feature>
<feature type="domain" description="PH" evidence="2">
    <location>
        <begin position="68"/>
        <end position="195"/>
    </location>
</feature>
<feature type="compositionally biased region" description="Basic and acidic residues" evidence="1">
    <location>
        <begin position="38"/>
        <end position="65"/>
    </location>
</feature>
<gene>
    <name evidence="3" type="ORF">N0V83_007063</name>
</gene>
<evidence type="ECO:0000256" key="1">
    <source>
        <dbReference type="SAM" id="MobiDB-lite"/>
    </source>
</evidence>
<proteinExistence type="predicted"/>
<dbReference type="InterPro" id="IPR039712">
    <property type="entry name" value="Meu6"/>
</dbReference>
<organism evidence="3 4">
    <name type="scientific">Neocucurbitaria cava</name>
    <dbReference type="NCBI Taxonomy" id="798079"/>
    <lineage>
        <taxon>Eukaryota</taxon>
        <taxon>Fungi</taxon>
        <taxon>Dikarya</taxon>
        <taxon>Ascomycota</taxon>
        <taxon>Pezizomycotina</taxon>
        <taxon>Dothideomycetes</taxon>
        <taxon>Pleosporomycetidae</taxon>
        <taxon>Pleosporales</taxon>
        <taxon>Pleosporineae</taxon>
        <taxon>Cucurbitariaceae</taxon>
        <taxon>Neocucurbitaria</taxon>
    </lineage>
</organism>
<dbReference type="EMBL" id="JAPEUY010000012">
    <property type="protein sequence ID" value="KAJ4367480.1"/>
    <property type="molecule type" value="Genomic_DNA"/>
</dbReference>
<evidence type="ECO:0000313" key="4">
    <source>
        <dbReference type="Proteomes" id="UP001140560"/>
    </source>
</evidence>
<feature type="region of interest" description="Disordered" evidence="1">
    <location>
        <begin position="198"/>
        <end position="640"/>
    </location>
</feature>
<dbReference type="PROSITE" id="PS50003">
    <property type="entry name" value="PH_DOMAIN"/>
    <property type="match status" value="1"/>
</dbReference>
<keyword evidence="4" id="KW-1185">Reference proteome</keyword>
<feature type="compositionally biased region" description="Basic and acidic residues" evidence="1">
    <location>
        <begin position="341"/>
        <end position="351"/>
    </location>
</feature>
<comment type="caution">
    <text evidence="3">The sequence shown here is derived from an EMBL/GenBank/DDBJ whole genome shotgun (WGS) entry which is preliminary data.</text>
</comment>
<feature type="compositionally biased region" description="Basic and acidic residues" evidence="1">
    <location>
        <begin position="465"/>
        <end position="496"/>
    </location>
</feature>
<dbReference type="AlphaFoldDB" id="A0A9W8Y5L3"/>
<reference evidence="3" key="1">
    <citation type="submission" date="2022-10" db="EMBL/GenBank/DDBJ databases">
        <title>Tapping the CABI collections for fungal endophytes: first genome assemblies for Collariella, Neodidymelliopsis, Ascochyta clinopodiicola, Didymella pomorum, Didymosphaeria variabile, Neocosmospora piperis and Neocucurbitaria cava.</title>
        <authorList>
            <person name="Hill R."/>
        </authorList>
    </citation>
    <scope>NUCLEOTIDE SEQUENCE</scope>
    <source>
        <strain evidence="3">IMI 356814</strain>
    </source>
</reference>
<dbReference type="SUPFAM" id="SSF50729">
    <property type="entry name" value="PH domain-like"/>
    <property type="match status" value="1"/>
</dbReference>
<feature type="compositionally biased region" description="Basic and acidic residues" evidence="1">
    <location>
        <begin position="394"/>
        <end position="407"/>
    </location>
</feature>
<dbReference type="Proteomes" id="UP001140560">
    <property type="component" value="Unassembled WGS sequence"/>
</dbReference>
<feature type="compositionally biased region" description="Basic and acidic residues" evidence="1">
    <location>
        <begin position="364"/>
        <end position="381"/>
    </location>
</feature>
<name>A0A9W8Y5L3_9PLEO</name>
<accession>A0A9W8Y5L3</accession>
<dbReference type="InterPro" id="IPR001849">
    <property type="entry name" value="PH_domain"/>
</dbReference>
<dbReference type="InterPro" id="IPR039483">
    <property type="entry name" value="Meu6_PH_dom"/>
</dbReference>
<dbReference type="OrthoDB" id="5593352at2759"/>
<sequence length="640" mass="67677">MSTVEAPKPVDLPQAGSVEPAPAPVVASDNVSAPVEAPKTEELPKTEGEAVAPVEEKKEEKAEEKVIEPIHSGALGYKAPGLKNAFRFSKKYFWFGEEPVPSSSLSQYLRGEKPEVAHPVVAWSSQTGKGLLFFVKHADQKEQPAGVLNLAYATDLHKDGTVAFALKISGHKHAFEAQTAPERDGWYVAVEKAIAEAKESKDAIESSEGYKEQKEKISKPSALAAATASTSTPKKSIDATPKLAETEAPATEAPVTAAPARAGSSSSSSSDEDKKAKKAKSKSRSVSRKRASIFGGLLGKKDKEHKDESEAVKAEEVKKDESSTAPQLGETSTTAPVITEDIPKAGEELKAEATPALIVAAPAEELKTEETPAKAAEEKPKPTKRGSIFGSFVEKLKSPREEKKEPDFGASPAPVKEAETVPEASKPLEEAQVAAPATPVPESSTTEPSVSKPEESKPVPTGTPIKEKEHFSFGKFFGNKERAKSPAATEKAHEPIVDATAPKIEDTTAPAPATIEPVQPIEPVAPVVESKPEPIEEKKDEAPKTKRSSSFFGTLTRSLSKATGKDAKKDVKHNEQPKETPATVPEASEDAPVVADKKDETPAADATPVDAPVEKTIGDVPAEAVTVGEPKSNPTVATTA</sequence>
<feature type="compositionally biased region" description="Basic and acidic residues" evidence="1">
    <location>
        <begin position="198"/>
        <end position="218"/>
    </location>
</feature>
<feature type="region of interest" description="Disordered" evidence="1">
    <location>
        <begin position="1"/>
        <end position="65"/>
    </location>
</feature>
<feature type="compositionally biased region" description="Polar residues" evidence="1">
    <location>
        <begin position="548"/>
        <end position="561"/>
    </location>
</feature>
<feature type="compositionally biased region" description="Basic residues" evidence="1">
    <location>
        <begin position="276"/>
        <end position="291"/>
    </location>
</feature>
<feature type="compositionally biased region" description="Low complexity" evidence="1">
    <location>
        <begin position="219"/>
        <end position="269"/>
    </location>
</feature>
<dbReference type="PANTHER" id="PTHR42073">
    <property type="entry name" value="MEIOTIC EXPRESSION UP-REGULATED PROTEIN 6"/>
    <property type="match status" value="1"/>
</dbReference>
<feature type="compositionally biased region" description="Polar residues" evidence="1">
    <location>
        <begin position="323"/>
        <end position="336"/>
    </location>
</feature>
<dbReference type="Pfam" id="PF15406">
    <property type="entry name" value="PH_6"/>
    <property type="match status" value="1"/>
</dbReference>
<feature type="compositionally biased region" description="Basic and acidic residues" evidence="1">
    <location>
        <begin position="299"/>
        <end position="322"/>
    </location>
</feature>
<evidence type="ECO:0000313" key="3">
    <source>
        <dbReference type="EMBL" id="KAJ4367480.1"/>
    </source>
</evidence>
<feature type="compositionally biased region" description="Basic and acidic residues" evidence="1">
    <location>
        <begin position="530"/>
        <end position="544"/>
    </location>
</feature>
<evidence type="ECO:0000259" key="2">
    <source>
        <dbReference type="PROSITE" id="PS50003"/>
    </source>
</evidence>